<reference evidence="8 9" key="1">
    <citation type="submission" date="2023-07" db="EMBL/GenBank/DDBJ databases">
        <title>Sorghum-associated microbial communities from plants grown in Nebraska, USA.</title>
        <authorList>
            <person name="Schachtman D."/>
        </authorList>
    </citation>
    <scope>NUCLEOTIDE SEQUENCE [LARGE SCALE GENOMIC DNA]</scope>
    <source>
        <strain evidence="8 9">DS1607</strain>
    </source>
</reference>
<dbReference type="PIRSF" id="PIRSF006603">
    <property type="entry name" value="DinF"/>
    <property type="match status" value="1"/>
</dbReference>
<evidence type="ECO:0000313" key="8">
    <source>
        <dbReference type="EMBL" id="MDP9899304.1"/>
    </source>
</evidence>
<keyword evidence="6 7" id="KW-0472">Membrane</keyword>
<keyword evidence="9" id="KW-1185">Reference proteome</keyword>
<evidence type="ECO:0000313" key="9">
    <source>
        <dbReference type="Proteomes" id="UP001226867"/>
    </source>
</evidence>
<feature type="transmembrane region" description="Helical" evidence="7">
    <location>
        <begin position="56"/>
        <end position="89"/>
    </location>
</feature>
<dbReference type="NCBIfam" id="TIGR00797">
    <property type="entry name" value="matE"/>
    <property type="match status" value="1"/>
</dbReference>
<evidence type="ECO:0000256" key="6">
    <source>
        <dbReference type="ARBA" id="ARBA00023136"/>
    </source>
</evidence>
<feature type="transmembrane region" description="Helical" evidence="7">
    <location>
        <begin position="396"/>
        <end position="416"/>
    </location>
</feature>
<feature type="transmembrane region" description="Helical" evidence="7">
    <location>
        <begin position="20"/>
        <end position="44"/>
    </location>
</feature>
<keyword evidence="2" id="KW-0813">Transport</keyword>
<dbReference type="PANTHER" id="PTHR43549:SF3">
    <property type="entry name" value="MULTIDRUG RESISTANCE PROTEIN YPNP-RELATED"/>
    <property type="match status" value="1"/>
</dbReference>
<feature type="transmembrane region" description="Helical" evidence="7">
    <location>
        <begin position="250"/>
        <end position="275"/>
    </location>
</feature>
<comment type="subcellular location">
    <subcellularLocation>
        <location evidence="1">Cell inner membrane</location>
        <topology evidence="1">Multi-pass membrane protein</topology>
    </subcellularLocation>
</comment>
<dbReference type="RefSeq" id="WP_307689124.1">
    <property type="nucleotide sequence ID" value="NZ_JAUSRO010000004.1"/>
</dbReference>
<feature type="transmembrane region" description="Helical" evidence="7">
    <location>
        <begin position="428"/>
        <end position="452"/>
    </location>
</feature>
<dbReference type="InterPro" id="IPR048279">
    <property type="entry name" value="MdtK-like"/>
</dbReference>
<evidence type="ECO:0000256" key="4">
    <source>
        <dbReference type="ARBA" id="ARBA00022692"/>
    </source>
</evidence>
<dbReference type="Pfam" id="PF01554">
    <property type="entry name" value="MatE"/>
    <property type="match status" value="2"/>
</dbReference>
<dbReference type="InterPro" id="IPR052031">
    <property type="entry name" value="Membrane_Transporter-Flippase"/>
</dbReference>
<evidence type="ECO:0000256" key="2">
    <source>
        <dbReference type="ARBA" id="ARBA00022448"/>
    </source>
</evidence>
<feature type="transmembrane region" description="Helical" evidence="7">
    <location>
        <begin position="328"/>
        <end position="348"/>
    </location>
</feature>
<evidence type="ECO:0000256" key="7">
    <source>
        <dbReference type="SAM" id="Phobius"/>
    </source>
</evidence>
<feature type="transmembrane region" description="Helical" evidence="7">
    <location>
        <begin position="101"/>
        <end position="124"/>
    </location>
</feature>
<name>A0ABT9S4N0_9BURK</name>
<dbReference type="EMBL" id="JAUSRO010000004">
    <property type="protein sequence ID" value="MDP9899304.1"/>
    <property type="molecule type" value="Genomic_DNA"/>
</dbReference>
<proteinExistence type="predicted"/>
<feature type="transmembrane region" description="Helical" evidence="7">
    <location>
        <begin position="368"/>
        <end position="389"/>
    </location>
</feature>
<evidence type="ECO:0000256" key="3">
    <source>
        <dbReference type="ARBA" id="ARBA00022475"/>
    </source>
</evidence>
<feature type="transmembrane region" description="Helical" evidence="7">
    <location>
        <begin position="177"/>
        <end position="196"/>
    </location>
</feature>
<sequence>MTTASTDIDPRTRRLLEAPIVATLLRLAAPNVLVMVAQAAVGLIETYFVGKLGTDALAGMALVFPIVMLMQMTSAGAMGGGIASAVARALGARRGNDAQALVGHALVIALGFGLAFTLALLLGGRALYTAMGGSGAALEAALTYSHWVFAGAVLVWLFNSLAALIRGTGNMAVPANVTVVGVVFLVPLSPLLIFGWGPLPGMGIAGGAIALLVYYLVGSLALIAYLRSPRSLLGLHVAQWRLRWPLFRDILRIGLVGAVSTVATNCAIGITTALAGHFGSGAIAGYGTASRLEYLLVPLVFGLGAPLVAMVGTCIGAGQRERALRATWAGAAIAFALTELIGLTAALFPRPWLMLFGSDPAMLEAGTQYLRAVGPLYGFFGVGLVLYFASQGAGRLLWPVLGNLARLAVAGIGGWLALRWGGQLQHVFVAQGVALVVYGVVIASAIAGGAWFGPVGWPRSPRGLLARLQPAALSASSSSSSS</sequence>
<evidence type="ECO:0000256" key="1">
    <source>
        <dbReference type="ARBA" id="ARBA00004429"/>
    </source>
</evidence>
<evidence type="ECO:0000256" key="5">
    <source>
        <dbReference type="ARBA" id="ARBA00022989"/>
    </source>
</evidence>
<gene>
    <name evidence="8" type="ORF">J2W36_001549</name>
</gene>
<feature type="transmembrane region" description="Helical" evidence="7">
    <location>
        <begin position="144"/>
        <end position="165"/>
    </location>
</feature>
<organism evidence="8 9">
    <name type="scientific">Variovorax ginsengisoli</name>
    <dbReference type="NCBI Taxonomy" id="363844"/>
    <lineage>
        <taxon>Bacteria</taxon>
        <taxon>Pseudomonadati</taxon>
        <taxon>Pseudomonadota</taxon>
        <taxon>Betaproteobacteria</taxon>
        <taxon>Burkholderiales</taxon>
        <taxon>Comamonadaceae</taxon>
        <taxon>Variovorax</taxon>
    </lineage>
</organism>
<feature type="transmembrane region" description="Helical" evidence="7">
    <location>
        <begin position="202"/>
        <end position="226"/>
    </location>
</feature>
<keyword evidence="5 7" id="KW-1133">Transmembrane helix</keyword>
<keyword evidence="4 7" id="KW-0812">Transmembrane</keyword>
<dbReference type="PANTHER" id="PTHR43549">
    <property type="entry name" value="MULTIDRUG RESISTANCE PROTEIN YPNP-RELATED"/>
    <property type="match status" value="1"/>
</dbReference>
<feature type="transmembrane region" description="Helical" evidence="7">
    <location>
        <begin position="295"/>
        <end position="316"/>
    </location>
</feature>
<dbReference type="Proteomes" id="UP001226867">
    <property type="component" value="Unassembled WGS sequence"/>
</dbReference>
<dbReference type="InterPro" id="IPR002528">
    <property type="entry name" value="MATE_fam"/>
</dbReference>
<comment type="caution">
    <text evidence="8">The sequence shown here is derived from an EMBL/GenBank/DDBJ whole genome shotgun (WGS) entry which is preliminary data.</text>
</comment>
<dbReference type="CDD" id="cd13148">
    <property type="entry name" value="MATE_like_3"/>
    <property type="match status" value="1"/>
</dbReference>
<protein>
    <submittedName>
        <fullName evidence="8">MATE family efflux protein</fullName>
    </submittedName>
</protein>
<accession>A0ABT9S4N0</accession>
<keyword evidence="3" id="KW-1003">Cell membrane</keyword>